<keyword evidence="1" id="KW-1133">Transmembrane helix</keyword>
<dbReference type="EMBL" id="CP001739">
    <property type="protein sequence ID" value="ACZ07022.1"/>
    <property type="molecule type" value="Genomic_DNA"/>
</dbReference>
<keyword evidence="1" id="KW-0812">Transmembrane</keyword>
<dbReference type="HOGENOM" id="CLU_2332056_0_0_0"/>
<dbReference type="KEGG" id="str:Sterm_0137"/>
<protein>
    <submittedName>
        <fullName evidence="2">Uncharacterized protein</fullName>
    </submittedName>
</protein>
<evidence type="ECO:0000313" key="2">
    <source>
        <dbReference type="EMBL" id="ACZ07022.1"/>
    </source>
</evidence>
<gene>
    <name evidence="2" type="ordered locus">Sterm_0137</name>
</gene>
<name>D1AJW5_SEBTE</name>
<sequence>MSKFIKNILNIILPVISIFIAYFLLKTKIRIIYFHGYCSLLNDRTLITHFSKCGTGYSETPDMMFKDIYILFILYLICIINLYFYKKRLKKFGNSDNI</sequence>
<keyword evidence="3" id="KW-1185">Reference proteome</keyword>
<reference evidence="3" key="1">
    <citation type="submission" date="2009-09" db="EMBL/GenBank/DDBJ databases">
        <title>The complete chromosome of Sebaldella termitidis ATCC 33386.</title>
        <authorList>
            <consortium name="US DOE Joint Genome Institute (JGI-PGF)"/>
            <person name="Lucas S."/>
            <person name="Copeland A."/>
            <person name="Lapidus A."/>
            <person name="Glavina del Rio T."/>
            <person name="Dalin E."/>
            <person name="Tice H."/>
            <person name="Bruce D."/>
            <person name="Goodwin L."/>
            <person name="Pitluck S."/>
            <person name="Kyrpides N."/>
            <person name="Mavromatis K."/>
            <person name="Ivanova N."/>
            <person name="Mikhailova N."/>
            <person name="Sims D."/>
            <person name="Meincke L."/>
            <person name="Brettin T."/>
            <person name="Detter J.C."/>
            <person name="Han C."/>
            <person name="Larimer F."/>
            <person name="Land M."/>
            <person name="Hauser L."/>
            <person name="Markowitz V."/>
            <person name="Cheng J.F."/>
            <person name="Hugenholtz P."/>
            <person name="Woyke T."/>
            <person name="Wu D."/>
            <person name="Eisen J.A."/>
        </authorList>
    </citation>
    <scope>NUCLEOTIDE SEQUENCE [LARGE SCALE GENOMIC DNA]</scope>
    <source>
        <strain evidence="3">ATCC 33386 / NCTC 11300</strain>
    </source>
</reference>
<reference evidence="2 3" key="2">
    <citation type="journal article" date="2010" name="Stand. Genomic Sci.">
        <title>Complete genome sequence of Sebaldella termitidis type strain (NCTC 11300).</title>
        <authorList>
            <person name="Harmon-Smith M."/>
            <person name="Celia L."/>
            <person name="Chertkov O."/>
            <person name="Lapidus A."/>
            <person name="Copeland A."/>
            <person name="Glavina Del Rio T."/>
            <person name="Nolan M."/>
            <person name="Lucas S."/>
            <person name="Tice H."/>
            <person name="Cheng J.F."/>
            <person name="Han C."/>
            <person name="Detter J.C."/>
            <person name="Bruce D."/>
            <person name="Goodwin L."/>
            <person name="Pitluck S."/>
            <person name="Pati A."/>
            <person name="Liolios K."/>
            <person name="Ivanova N."/>
            <person name="Mavromatis K."/>
            <person name="Mikhailova N."/>
            <person name="Chen A."/>
            <person name="Palaniappan K."/>
            <person name="Land M."/>
            <person name="Hauser L."/>
            <person name="Chang Y.J."/>
            <person name="Jeffries C.D."/>
            <person name="Brettin T."/>
            <person name="Goker M."/>
            <person name="Beck B."/>
            <person name="Bristow J."/>
            <person name="Eisen J.A."/>
            <person name="Markowitz V."/>
            <person name="Hugenholtz P."/>
            <person name="Kyrpides N.C."/>
            <person name="Klenk H.P."/>
            <person name="Chen F."/>
        </authorList>
    </citation>
    <scope>NUCLEOTIDE SEQUENCE [LARGE SCALE GENOMIC DNA]</scope>
    <source>
        <strain evidence="3">ATCC 33386 / NCTC 11300</strain>
    </source>
</reference>
<dbReference type="AlphaFoldDB" id="D1AJW5"/>
<dbReference type="Proteomes" id="UP000000845">
    <property type="component" value="Chromosome"/>
</dbReference>
<evidence type="ECO:0000313" key="3">
    <source>
        <dbReference type="Proteomes" id="UP000000845"/>
    </source>
</evidence>
<keyword evidence="1" id="KW-0472">Membrane</keyword>
<feature type="transmembrane region" description="Helical" evidence="1">
    <location>
        <begin position="68"/>
        <end position="85"/>
    </location>
</feature>
<proteinExistence type="predicted"/>
<feature type="transmembrane region" description="Helical" evidence="1">
    <location>
        <begin position="7"/>
        <end position="25"/>
    </location>
</feature>
<organism evidence="2 3">
    <name type="scientific">Sebaldella termitidis (strain ATCC 33386 / NCTC 11300)</name>
    <dbReference type="NCBI Taxonomy" id="526218"/>
    <lineage>
        <taxon>Bacteria</taxon>
        <taxon>Fusobacteriati</taxon>
        <taxon>Fusobacteriota</taxon>
        <taxon>Fusobacteriia</taxon>
        <taxon>Fusobacteriales</taxon>
        <taxon>Leptotrichiaceae</taxon>
        <taxon>Sebaldella</taxon>
    </lineage>
</organism>
<accession>D1AJW5</accession>
<evidence type="ECO:0000256" key="1">
    <source>
        <dbReference type="SAM" id="Phobius"/>
    </source>
</evidence>